<dbReference type="PANTHER" id="PTHR12702">
    <property type="entry name" value="SEC15"/>
    <property type="match status" value="1"/>
</dbReference>
<dbReference type="InterPro" id="IPR048359">
    <property type="entry name" value="EXOC6_Sec15_N"/>
</dbReference>
<dbReference type="InterPro" id="IPR007225">
    <property type="entry name" value="EXOC6/Sec15"/>
</dbReference>
<protein>
    <submittedName>
        <fullName evidence="3">358_t:CDS:1</fullName>
    </submittedName>
</protein>
<dbReference type="InterPro" id="IPR042045">
    <property type="entry name" value="EXOC6/Sec15_C_dom1"/>
</dbReference>
<feature type="domain" description="Exocyst complex component EXOC6/Sec15 N-terminal" evidence="2">
    <location>
        <begin position="47"/>
        <end position="187"/>
    </location>
</feature>
<reference evidence="3" key="1">
    <citation type="submission" date="2021-06" db="EMBL/GenBank/DDBJ databases">
        <authorList>
            <person name="Kallberg Y."/>
            <person name="Tangrot J."/>
            <person name="Rosling A."/>
        </authorList>
    </citation>
    <scope>NUCLEOTIDE SEQUENCE</scope>
    <source>
        <strain evidence="3">IN212</strain>
    </source>
</reference>
<evidence type="ECO:0000259" key="1">
    <source>
        <dbReference type="Pfam" id="PF04091"/>
    </source>
</evidence>
<dbReference type="GO" id="GO:0006893">
    <property type="term" value="P:Golgi to plasma membrane transport"/>
    <property type="evidence" value="ECO:0007669"/>
    <property type="project" value="TreeGrafter"/>
</dbReference>
<dbReference type="Pfam" id="PF04091">
    <property type="entry name" value="Sec15_C"/>
    <property type="match status" value="1"/>
</dbReference>
<feature type="domain" description="Exocyst complex subunit EXOC6/Sec15 C-terminal" evidence="1">
    <location>
        <begin position="391"/>
        <end position="436"/>
    </location>
</feature>
<comment type="caution">
    <text evidence="3">The sequence shown here is derived from an EMBL/GenBank/DDBJ whole genome shotgun (WGS) entry which is preliminary data.</text>
</comment>
<name>A0A9N9CX08_9GLOM</name>
<dbReference type="GO" id="GO:0090522">
    <property type="term" value="P:vesicle tethering involved in exocytosis"/>
    <property type="evidence" value="ECO:0007669"/>
    <property type="project" value="InterPro"/>
</dbReference>
<accession>A0A9N9CX08</accession>
<dbReference type="Proteomes" id="UP000789396">
    <property type="component" value="Unassembled WGS sequence"/>
</dbReference>
<dbReference type="GO" id="GO:0016020">
    <property type="term" value="C:membrane"/>
    <property type="evidence" value="ECO:0007669"/>
    <property type="project" value="TreeGrafter"/>
</dbReference>
<dbReference type="PANTHER" id="PTHR12702:SF0">
    <property type="entry name" value="EXOCYST COMPLEX COMPONENT 6"/>
    <property type="match status" value="1"/>
</dbReference>
<proteinExistence type="predicted"/>
<organism evidence="3 4">
    <name type="scientific">Racocetra fulgida</name>
    <dbReference type="NCBI Taxonomy" id="60492"/>
    <lineage>
        <taxon>Eukaryota</taxon>
        <taxon>Fungi</taxon>
        <taxon>Fungi incertae sedis</taxon>
        <taxon>Mucoromycota</taxon>
        <taxon>Glomeromycotina</taxon>
        <taxon>Glomeromycetes</taxon>
        <taxon>Diversisporales</taxon>
        <taxon>Gigasporaceae</taxon>
        <taxon>Racocetra</taxon>
    </lineage>
</organism>
<evidence type="ECO:0000313" key="3">
    <source>
        <dbReference type="EMBL" id="CAG8614183.1"/>
    </source>
</evidence>
<dbReference type="OrthoDB" id="10267033at2759"/>
<evidence type="ECO:0000259" key="2">
    <source>
        <dbReference type="Pfam" id="PF20651"/>
    </source>
</evidence>
<dbReference type="Pfam" id="PF20651">
    <property type="entry name" value="EXOC6_Sec15_N"/>
    <property type="match status" value="1"/>
</dbReference>
<gene>
    <name evidence="3" type="ORF">RFULGI_LOCUS7101</name>
</gene>
<dbReference type="AlphaFoldDB" id="A0A9N9CX08"/>
<sequence length="463" mass="54314">MSDHAQQQLHSLVLSAELNSENENVEQLGPIIKSIYDTERQEAFLEQLATFVRKKEGEIERMCNSNYQEFVHSVDQLLKVRQGTVNLKNKIIDLNYDLQKSGKKVAAKKKELIQTRKIQKNIDEAVETLQLCLNVLDMANRVNYLVEEQKYYSALRTLEELQTVHLRKVIQYEFAKHMLGKLAMEQMRLRQDRWKVKVSQNPDLRSVPVSSPIEIVMNEENEFNIINNVEVQIDFKPLYQCLHIYEELGKLNEFKSNYEEDRKAQANLVLSESYTLRENNDKGFEAFLQDVVGFFVIEHVIVHSTQNFRSRAEVDHLWDTVIARVVKTVAESLDDCRDPELFKQIKFSLFTFIQTLETIIDDDYMPMQVSFREEYEAVVDACWFNENHRITLRGKLQSTNMSQIVQIIINLEYFEGACTELEKLLKAKRWLKDQTVMSMDSEERAKKRAMEGVVRSLRFSTKE</sequence>
<dbReference type="InterPro" id="IPR046361">
    <property type="entry name" value="EXOC6/Sec15_C"/>
</dbReference>
<dbReference type="EMBL" id="CAJVPZ010009907">
    <property type="protein sequence ID" value="CAG8614183.1"/>
    <property type="molecule type" value="Genomic_DNA"/>
</dbReference>
<keyword evidence="4" id="KW-1185">Reference proteome</keyword>
<evidence type="ECO:0000313" key="4">
    <source>
        <dbReference type="Proteomes" id="UP000789396"/>
    </source>
</evidence>
<dbReference type="GO" id="GO:0000145">
    <property type="term" value="C:exocyst"/>
    <property type="evidence" value="ECO:0007669"/>
    <property type="project" value="TreeGrafter"/>
</dbReference>
<dbReference type="GO" id="GO:0006886">
    <property type="term" value="P:intracellular protein transport"/>
    <property type="evidence" value="ECO:0007669"/>
    <property type="project" value="InterPro"/>
</dbReference>
<dbReference type="Gene3D" id="1.10.357.30">
    <property type="entry name" value="Exocyst complex subunit Sec15 C-terminal domain, N-terminal subdomain"/>
    <property type="match status" value="1"/>
</dbReference>